<name>A0A1H6WLQ3_9EURY</name>
<dbReference type="InterPro" id="IPR003594">
    <property type="entry name" value="HATPase_dom"/>
</dbReference>
<keyword evidence="6" id="KW-0472">Membrane</keyword>
<dbReference type="GeneID" id="35001338"/>
<dbReference type="InterPro" id="IPR031621">
    <property type="entry name" value="HisKA_7TM"/>
</dbReference>
<dbReference type="SMART" id="SM00387">
    <property type="entry name" value="HATPase_c"/>
    <property type="match status" value="1"/>
</dbReference>
<dbReference type="InterPro" id="IPR036097">
    <property type="entry name" value="HisK_dim/P_sf"/>
</dbReference>
<feature type="transmembrane region" description="Helical" evidence="6">
    <location>
        <begin position="180"/>
        <end position="199"/>
    </location>
</feature>
<dbReference type="RefSeq" id="WP_089673383.1">
    <property type="nucleotide sequence ID" value="NZ_CP024845.1"/>
</dbReference>
<dbReference type="GO" id="GO:0000155">
    <property type="term" value="F:phosphorelay sensor kinase activity"/>
    <property type="evidence" value="ECO:0007669"/>
    <property type="project" value="InterPro"/>
</dbReference>
<accession>A0A1H6WLQ3</accession>
<dbReference type="KEGG" id="hae:halTADL_0518"/>
<dbReference type="InterPro" id="IPR036890">
    <property type="entry name" value="HATPase_C_sf"/>
</dbReference>
<evidence type="ECO:0000256" key="3">
    <source>
        <dbReference type="ARBA" id="ARBA00022679"/>
    </source>
</evidence>
<keyword evidence="3" id="KW-0808">Transferase</keyword>
<dbReference type="EC" id="2.7.13.3" evidence="2"/>
<dbReference type="PROSITE" id="PS50109">
    <property type="entry name" value="HIS_KIN"/>
    <property type="match status" value="1"/>
</dbReference>
<feature type="transmembrane region" description="Helical" evidence="6">
    <location>
        <begin position="6"/>
        <end position="24"/>
    </location>
</feature>
<dbReference type="SUPFAM" id="SSF47384">
    <property type="entry name" value="Homodimeric domain of signal transducing histidine kinase"/>
    <property type="match status" value="1"/>
</dbReference>
<evidence type="ECO:0000256" key="4">
    <source>
        <dbReference type="ARBA" id="ARBA00022777"/>
    </source>
</evidence>
<dbReference type="Pfam" id="PF16927">
    <property type="entry name" value="HisKA_7TM"/>
    <property type="match status" value="1"/>
</dbReference>
<dbReference type="OrthoDB" id="342253at2157"/>
<dbReference type="Proteomes" id="UP000198888">
    <property type="component" value="Unassembled WGS sequence"/>
</dbReference>
<keyword evidence="5" id="KW-0902">Two-component regulatory system</keyword>
<feature type="transmembrane region" description="Helical" evidence="6">
    <location>
        <begin position="36"/>
        <end position="55"/>
    </location>
</feature>
<feature type="domain" description="Histidine kinase" evidence="7">
    <location>
        <begin position="381"/>
        <end position="585"/>
    </location>
</feature>
<dbReference type="CDD" id="cd00082">
    <property type="entry name" value="HisKA"/>
    <property type="match status" value="1"/>
</dbReference>
<dbReference type="SUPFAM" id="SSF55874">
    <property type="entry name" value="ATPase domain of HSP90 chaperone/DNA topoisomerase II/histidine kinase"/>
    <property type="match status" value="1"/>
</dbReference>
<dbReference type="CDD" id="cd00075">
    <property type="entry name" value="HATPase"/>
    <property type="match status" value="1"/>
</dbReference>
<evidence type="ECO:0000256" key="6">
    <source>
        <dbReference type="SAM" id="Phobius"/>
    </source>
</evidence>
<dbReference type="InterPro" id="IPR005467">
    <property type="entry name" value="His_kinase_dom"/>
</dbReference>
<dbReference type="Gene3D" id="3.30.565.10">
    <property type="entry name" value="Histidine kinase-like ATPase, C-terminal domain"/>
    <property type="match status" value="1"/>
</dbReference>
<evidence type="ECO:0000256" key="2">
    <source>
        <dbReference type="ARBA" id="ARBA00012438"/>
    </source>
</evidence>
<sequence>MYFYGLLAYGGSAVIGGVLAISLLTKHDWRQPAFAFGLFMFSISFWAAIYIGYLTASTESWLLFFTMLTYLSVVSAPVTWFVFALRYTDRSEWLSTIRVGLLLVVPVGVLGLVFTVPFHSLFYTEITVITVDGVELLETTGGLGHTINIIYAYGLLLVGSGLIVSELFTTNRLYQRQSVVLLACLSAPWVANGLFHLGFQPIPTADLTPVVFVLVGIPLAVIVHRAELTGFVPVAHEQVFHTLEDPVFVVSPKNRILDANRTARRLVTETDSETEWTSIEGTHIAAVLPETLLENSSLNPELETTLECELTIGGRPRQYIARLRGTDSDHRDDPRGTIVSLTDITLQKTQQERLARKNSRLATQTTKLEAKNEQLERLAGVVSHDLATPLATGESLLHLIKADLTDPPHEVQQSLADLETVHGRLRTFAEALPALARESTDVATPTDCDLETVVRAAWRVVDTADLELDVQESCQLSADPNRLQQAFENLFQNCADHGSATTDAASTVTVGLLSSTQGFYIEDDGPGIPVDRREDLLEFGVSTGTGSGYGLAIVRTIVEAHSWVLSVTESTTGGARFDIITEPFDPPEH</sequence>
<feature type="transmembrane region" description="Helical" evidence="6">
    <location>
        <begin position="97"/>
        <end position="118"/>
    </location>
</feature>
<evidence type="ECO:0000313" key="8">
    <source>
        <dbReference type="EMBL" id="SEJ16656.1"/>
    </source>
</evidence>
<comment type="catalytic activity">
    <reaction evidence="1">
        <text>ATP + protein L-histidine = ADP + protein N-phospho-L-histidine.</text>
        <dbReference type="EC" id="2.7.13.3"/>
    </reaction>
</comment>
<feature type="transmembrane region" description="Helical" evidence="6">
    <location>
        <begin position="61"/>
        <end position="85"/>
    </location>
</feature>
<feature type="transmembrane region" description="Helical" evidence="6">
    <location>
        <begin position="149"/>
        <end position="168"/>
    </location>
</feature>
<evidence type="ECO:0000259" key="7">
    <source>
        <dbReference type="PROSITE" id="PS50109"/>
    </source>
</evidence>
<protein>
    <recommendedName>
        <fullName evidence="2">histidine kinase</fullName>
        <ecNumber evidence="2">2.7.13.3</ecNumber>
    </recommendedName>
</protein>
<dbReference type="InterPro" id="IPR003661">
    <property type="entry name" value="HisK_dim/P_dom"/>
</dbReference>
<dbReference type="PANTHER" id="PTHR43711">
    <property type="entry name" value="TWO-COMPONENT HISTIDINE KINASE"/>
    <property type="match status" value="1"/>
</dbReference>
<keyword evidence="9" id="KW-1185">Reference proteome</keyword>
<evidence type="ECO:0000313" key="9">
    <source>
        <dbReference type="Proteomes" id="UP000198888"/>
    </source>
</evidence>
<dbReference type="STRING" id="1073996.SAMN05444271_1279"/>
<dbReference type="EMBL" id="FNYR01000027">
    <property type="protein sequence ID" value="SEJ16656.1"/>
    <property type="molecule type" value="Genomic_DNA"/>
</dbReference>
<evidence type="ECO:0000256" key="1">
    <source>
        <dbReference type="ARBA" id="ARBA00000085"/>
    </source>
</evidence>
<dbReference type="Pfam" id="PF02518">
    <property type="entry name" value="HATPase_c"/>
    <property type="match status" value="1"/>
</dbReference>
<proteinExistence type="predicted"/>
<gene>
    <name evidence="8" type="ORF">SAMN05444271_1279</name>
</gene>
<reference evidence="8 9" key="1">
    <citation type="submission" date="2016-10" db="EMBL/GenBank/DDBJ databases">
        <authorList>
            <person name="de Groot N.N."/>
        </authorList>
    </citation>
    <scope>NUCLEOTIDE SEQUENCE [LARGE SCALE GENOMIC DNA]</scope>
    <source>
        <strain evidence="8 9">DSM 22187</strain>
    </source>
</reference>
<dbReference type="PANTHER" id="PTHR43711:SF1">
    <property type="entry name" value="HISTIDINE KINASE 1"/>
    <property type="match status" value="1"/>
</dbReference>
<keyword evidence="4 8" id="KW-0418">Kinase</keyword>
<dbReference type="AlphaFoldDB" id="A0A1H6WLQ3"/>
<accession>A0A2H4PYZ4</accession>
<dbReference type="InterPro" id="IPR050736">
    <property type="entry name" value="Sensor_HK_Regulatory"/>
</dbReference>
<evidence type="ECO:0000256" key="5">
    <source>
        <dbReference type="ARBA" id="ARBA00023012"/>
    </source>
</evidence>
<keyword evidence="6" id="KW-0812">Transmembrane</keyword>
<keyword evidence="6" id="KW-1133">Transmembrane helix</keyword>
<organism evidence="8 9">
    <name type="scientific">Halohasta litchfieldiae</name>
    <dbReference type="NCBI Taxonomy" id="1073996"/>
    <lineage>
        <taxon>Archaea</taxon>
        <taxon>Methanobacteriati</taxon>
        <taxon>Methanobacteriota</taxon>
        <taxon>Stenosarchaea group</taxon>
        <taxon>Halobacteria</taxon>
        <taxon>Halobacteriales</taxon>
        <taxon>Haloferacaceae</taxon>
        <taxon>Halohasta</taxon>
    </lineage>
</organism>
<dbReference type="Gene3D" id="3.30.450.20">
    <property type="entry name" value="PAS domain"/>
    <property type="match status" value="1"/>
</dbReference>